<protein>
    <submittedName>
        <fullName evidence="1">Uncharacterized protein</fullName>
    </submittedName>
</protein>
<sequence length="53" mass="6083">MLGLRYGHNRDSKDHATRELSACGVFTDCWCWQNEPAILSRKVGITAKTYEPR</sequence>
<proteinExistence type="predicted"/>
<accession>A0A4Y7Q157</accession>
<gene>
    <name evidence="1" type="ORF">BD410DRAFT_789813</name>
</gene>
<dbReference type="EMBL" id="ML170181">
    <property type="protein sequence ID" value="TDL21377.1"/>
    <property type="molecule type" value="Genomic_DNA"/>
</dbReference>
<organism evidence="1 2">
    <name type="scientific">Rickenella mellea</name>
    <dbReference type="NCBI Taxonomy" id="50990"/>
    <lineage>
        <taxon>Eukaryota</taxon>
        <taxon>Fungi</taxon>
        <taxon>Dikarya</taxon>
        <taxon>Basidiomycota</taxon>
        <taxon>Agaricomycotina</taxon>
        <taxon>Agaricomycetes</taxon>
        <taxon>Hymenochaetales</taxon>
        <taxon>Rickenellaceae</taxon>
        <taxon>Rickenella</taxon>
    </lineage>
</organism>
<reference evidence="1 2" key="1">
    <citation type="submission" date="2018-06" db="EMBL/GenBank/DDBJ databases">
        <title>A transcriptomic atlas of mushroom development highlights an independent origin of complex multicellularity.</title>
        <authorList>
            <consortium name="DOE Joint Genome Institute"/>
            <person name="Krizsan K."/>
            <person name="Almasi E."/>
            <person name="Merenyi Z."/>
            <person name="Sahu N."/>
            <person name="Viragh M."/>
            <person name="Koszo T."/>
            <person name="Mondo S."/>
            <person name="Kiss B."/>
            <person name="Balint B."/>
            <person name="Kues U."/>
            <person name="Barry K."/>
            <person name="Hegedus J.C."/>
            <person name="Henrissat B."/>
            <person name="Johnson J."/>
            <person name="Lipzen A."/>
            <person name="Ohm R."/>
            <person name="Nagy I."/>
            <person name="Pangilinan J."/>
            <person name="Yan J."/>
            <person name="Xiong Y."/>
            <person name="Grigoriev I.V."/>
            <person name="Hibbett D.S."/>
            <person name="Nagy L.G."/>
        </authorList>
    </citation>
    <scope>NUCLEOTIDE SEQUENCE [LARGE SCALE GENOMIC DNA]</scope>
    <source>
        <strain evidence="1 2">SZMC22713</strain>
    </source>
</reference>
<evidence type="ECO:0000313" key="2">
    <source>
        <dbReference type="Proteomes" id="UP000294933"/>
    </source>
</evidence>
<evidence type="ECO:0000313" key="1">
    <source>
        <dbReference type="EMBL" id="TDL21377.1"/>
    </source>
</evidence>
<dbReference type="AlphaFoldDB" id="A0A4Y7Q157"/>
<dbReference type="VEuPathDB" id="FungiDB:BD410DRAFT_789813"/>
<dbReference type="Proteomes" id="UP000294933">
    <property type="component" value="Unassembled WGS sequence"/>
</dbReference>
<name>A0A4Y7Q157_9AGAM</name>
<keyword evidence="2" id="KW-1185">Reference proteome</keyword>